<accession>A0ABP7SB40</accession>
<reference evidence="3" key="1">
    <citation type="journal article" date="2019" name="Int. J. Syst. Evol. Microbiol.">
        <title>The Global Catalogue of Microorganisms (GCM) 10K type strain sequencing project: providing services to taxonomists for standard genome sequencing and annotation.</title>
        <authorList>
            <consortium name="The Broad Institute Genomics Platform"/>
            <consortium name="The Broad Institute Genome Sequencing Center for Infectious Disease"/>
            <person name="Wu L."/>
            <person name="Ma J."/>
        </authorList>
    </citation>
    <scope>NUCLEOTIDE SEQUENCE [LARGE SCALE GENOMIC DNA]</scope>
    <source>
        <strain evidence="3">JCM 17224</strain>
    </source>
</reference>
<keyword evidence="3" id="KW-1185">Reference proteome</keyword>
<keyword evidence="1" id="KW-0732">Signal</keyword>
<dbReference type="Pfam" id="PF09912">
    <property type="entry name" value="DUF2141"/>
    <property type="match status" value="1"/>
</dbReference>
<feature type="chain" id="PRO_5046930739" evidence="1">
    <location>
        <begin position="26"/>
        <end position="165"/>
    </location>
</feature>
<evidence type="ECO:0000256" key="1">
    <source>
        <dbReference type="SAM" id="SignalP"/>
    </source>
</evidence>
<name>A0ABP7SB40_9BACT</name>
<gene>
    <name evidence="2" type="ORF">GCM10022408_21760</name>
</gene>
<dbReference type="InterPro" id="IPR018673">
    <property type="entry name" value="DUF2141"/>
</dbReference>
<proteinExistence type="predicted"/>
<dbReference type="Proteomes" id="UP001500567">
    <property type="component" value="Unassembled WGS sequence"/>
</dbReference>
<protein>
    <submittedName>
        <fullName evidence="2">DUF2141 domain-containing protein</fullName>
    </submittedName>
</protein>
<evidence type="ECO:0000313" key="2">
    <source>
        <dbReference type="EMBL" id="GAA4009327.1"/>
    </source>
</evidence>
<evidence type="ECO:0000313" key="3">
    <source>
        <dbReference type="Proteomes" id="UP001500567"/>
    </source>
</evidence>
<organism evidence="2 3">
    <name type="scientific">Hymenobacter fastidiosus</name>
    <dbReference type="NCBI Taxonomy" id="486264"/>
    <lineage>
        <taxon>Bacteria</taxon>
        <taxon>Pseudomonadati</taxon>
        <taxon>Bacteroidota</taxon>
        <taxon>Cytophagia</taxon>
        <taxon>Cytophagales</taxon>
        <taxon>Hymenobacteraceae</taxon>
        <taxon>Hymenobacter</taxon>
    </lineage>
</organism>
<dbReference type="EMBL" id="BAABDJ010000022">
    <property type="protein sequence ID" value="GAA4009327.1"/>
    <property type="molecule type" value="Genomic_DNA"/>
</dbReference>
<sequence>MTVFSPAARKFLPFAALLLALPGGASWPQARASGPRHVPGRGPSGNLTGQLTNLRGGRGACYLALFAGAEGFPRQTSQAVRTLRLPVSGAMASFRFENLPPGSYALAVYHDENSNGQLDKNSLGLPTERYGFSNNARSMMFFPPSFGAARFAVAEAGTAIGVKLR</sequence>
<dbReference type="RefSeq" id="WP_345072987.1">
    <property type="nucleotide sequence ID" value="NZ_BAABDJ010000022.1"/>
</dbReference>
<feature type="signal peptide" evidence="1">
    <location>
        <begin position="1"/>
        <end position="25"/>
    </location>
</feature>
<comment type="caution">
    <text evidence="2">The sequence shown here is derived from an EMBL/GenBank/DDBJ whole genome shotgun (WGS) entry which is preliminary data.</text>
</comment>